<feature type="compositionally biased region" description="Pro residues" evidence="2">
    <location>
        <begin position="1"/>
        <end position="11"/>
    </location>
</feature>
<dbReference type="Pfam" id="PF00561">
    <property type="entry name" value="Abhydrolase_1"/>
    <property type="match status" value="1"/>
</dbReference>
<gene>
    <name evidence="4" type="ORF">VC83_01088</name>
</gene>
<accession>A0A177AKI0</accession>
<feature type="compositionally biased region" description="Basic and acidic residues" evidence="2">
    <location>
        <begin position="732"/>
        <end position="745"/>
    </location>
</feature>
<dbReference type="InterPro" id="IPR029058">
    <property type="entry name" value="AB_hydrolase_fold"/>
</dbReference>
<feature type="region of interest" description="Disordered" evidence="2">
    <location>
        <begin position="694"/>
        <end position="717"/>
    </location>
</feature>
<dbReference type="EMBL" id="KV441387">
    <property type="protein sequence ID" value="OAF62589.1"/>
    <property type="molecule type" value="Genomic_DNA"/>
</dbReference>
<dbReference type="InterPro" id="IPR000073">
    <property type="entry name" value="AB_hydrolase_1"/>
</dbReference>
<feature type="region of interest" description="Disordered" evidence="2">
    <location>
        <begin position="1"/>
        <end position="31"/>
    </location>
</feature>
<name>A0A177AKI0_9PEZI</name>
<protein>
    <recommendedName>
        <fullName evidence="3">AB hydrolase-1 domain-containing protein</fullName>
    </recommendedName>
</protein>
<proteinExistence type="inferred from homology"/>
<dbReference type="VEuPathDB" id="FungiDB:GMDG_00426"/>
<dbReference type="OrthoDB" id="435520at2759"/>
<dbReference type="RefSeq" id="XP_024327861.1">
    <property type="nucleotide sequence ID" value="XM_024464773.1"/>
</dbReference>
<dbReference type="eggNOG" id="ENOG502QTP8">
    <property type="taxonomic scope" value="Eukaryota"/>
</dbReference>
<evidence type="ECO:0000256" key="1">
    <source>
        <dbReference type="ARBA" id="ARBA00038097"/>
    </source>
</evidence>
<organism evidence="4">
    <name type="scientific">Pseudogymnoascus destructans</name>
    <dbReference type="NCBI Taxonomy" id="655981"/>
    <lineage>
        <taxon>Eukaryota</taxon>
        <taxon>Fungi</taxon>
        <taxon>Dikarya</taxon>
        <taxon>Ascomycota</taxon>
        <taxon>Pezizomycotina</taxon>
        <taxon>Leotiomycetes</taxon>
        <taxon>Thelebolales</taxon>
        <taxon>Thelebolaceae</taxon>
        <taxon>Pseudogymnoascus</taxon>
    </lineage>
</organism>
<dbReference type="GeneID" id="36284180"/>
<feature type="domain" description="AB hydrolase-1" evidence="3">
    <location>
        <begin position="571"/>
        <end position="659"/>
    </location>
</feature>
<evidence type="ECO:0000259" key="3">
    <source>
        <dbReference type="Pfam" id="PF00561"/>
    </source>
</evidence>
<reference evidence="4" key="1">
    <citation type="submission" date="2016-03" db="EMBL/GenBank/DDBJ databases">
        <title>Updated assembly of Pseudogymnoascus destructans, the fungus causing white-nose syndrome of bats.</title>
        <authorList>
            <person name="Palmer J.M."/>
            <person name="Drees K.P."/>
            <person name="Foster J.T."/>
            <person name="Lindner D.L."/>
        </authorList>
    </citation>
    <scope>NUCLEOTIDE SEQUENCE [LARGE SCALE GENOMIC DNA]</scope>
    <source>
        <strain evidence="4">20631-21</strain>
    </source>
</reference>
<feature type="compositionally biased region" description="Basic and acidic residues" evidence="2">
    <location>
        <begin position="12"/>
        <end position="24"/>
    </location>
</feature>
<feature type="compositionally biased region" description="Basic and acidic residues" evidence="2">
    <location>
        <begin position="441"/>
        <end position="457"/>
    </location>
</feature>
<feature type="compositionally biased region" description="Basic and acidic residues" evidence="2">
    <location>
        <begin position="224"/>
        <end position="235"/>
    </location>
</feature>
<dbReference type="Gene3D" id="3.40.50.1820">
    <property type="entry name" value="alpha/beta hydrolase"/>
    <property type="match status" value="1"/>
</dbReference>
<dbReference type="SUPFAM" id="SSF53474">
    <property type="entry name" value="alpha/beta-Hydrolases"/>
    <property type="match status" value="1"/>
</dbReference>
<feature type="region of interest" description="Disordered" evidence="2">
    <location>
        <begin position="729"/>
        <end position="759"/>
    </location>
</feature>
<feature type="compositionally biased region" description="Polar residues" evidence="2">
    <location>
        <begin position="494"/>
        <end position="505"/>
    </location>
</feature>
<dbReference type="Proteomes" id="UP000077154">
    <property type="component" value="Unassembled WGS sequence"/>
</dbReference>
<dbReference type="PANTHER" id="PTHR42886:SF29">
    <property type="entry name" value="PUMMELIG, ISOFORM A"/>
    <property type="match status" value="1"/>
</dbReference>
<feature type="region of interest" description="Disordered" evidence="2">
    <location>
        <begin position="148"/>
        <end position="505"/>
    </location>
</feature>
<feature type="compositionally biased region" description="Basic residues" evidence="2">
    <location>
        <begin position="704"/>
        <end position="713"/>
    </location>
</feature>
<evidence type="ECO:0000256" key="2">
    <source>
        <dbReference type="SAM" id="MobiDB-lite"/>
    </source>
</evidence>
<dbReference type="PANTHER" id="PTHR42886">
    <property type="entry name" value="RE40534P-RELATED"/>
    <property type="match status" value="1"/>
</dbReference>
<evidence type="ECO:0000313" key="4">
    <source>
        <dbReference type="EMBL" id="OAF62589.1"/>
    </source>
</evidence>
<dbReference type="AlphaFoldDB" id="A0A177AKI0"/>
<sequence>MAPPSTPPPIPERTRYEGKYEGRRGSLPPLSLKLRATDGNRLHVHPASPEVISSLITSLSIISSPANRLFELPGVAHSLPNSPYATQTTFDPIDRLLQNESSQGGSFGIDYGAYNQSSHNYSMNELPLDEMSATAPVIRTAKPPSGFSALTALKSPKPDGTPIRNLLRSSRPTSRESSGDDALSIGSVSIEPGSLPRDLRRRRSSDSWDKKQGRHNKGLLYMSSKERMRESERKRSSSSTTRGSGVERLPKQEFDTKSFMSEAPITEEPVVEQPEYLWNDSAAPSQLIGPDSSMNGTSNGGIGSGRYIPTRDSSLRNKKRTPHSGRSSRQPAPELADGTIKEVDEHLSPVIDKGAEKFGKSEASLTVQKPREQSAIPPPTSQKPRTDGEPEKSLYANQARGQSVKDDGAPSPNVTQRTSRDKSEQAQNKAKKSSGRLTPDPFERLAGRRDSKRESGKGRRLSGYQSGAEGDNKNRRTSSTPSKKDIQAGDGKANRTSTDARPTSADSIDDAVDAYLCSPRLSHKITHPQTGRVISFSEVGDLEGFAVFCCVGMGLTRYITAFYDELALTLKLRLITPDRPGVGESEPYTDGTATPLSWPDDVYAICQTLKITKFSILAHSAGAIYALATALRMPQHIRGRIHLLAPWIPPSQLNVFGGQQVMPPANSIPTSQRILRALPTPILKAANSSFMSATSSSITSSLPKQKRGKRKSTTAKDAPTIIRLDDVVVGPGDKENVGPHTDKYGPVKSGQAPPLPRAANNPPDLSSEAAILAAAAMSASSKERQTTYDTRVTHAIWDLATSGANPAVDLLVCLERRHTIGFRYVDITRAVVIHHGSKDTRVPVENVKWLGKMMRRCEVRILEGEGHGLMASAQVMGGVLMEIAGEWDDWMKVVERKGGNKGEEAGRRLRESRSVSAFR</sequence>
<feature type="compositionally biased region" description="Basic and acidic residues" evidence="2">
    <location>
        <begin position="339"/>
        <end position="360"/>
    </location>
</feature>
<comment type="similarity">
    <text evidence="1">Belongs to the peptidase S33 family. ABHD4/ABHD5 subfamily.</text>
</comment>